<name>A0ABV6V9Y3_9ACTN</name>
<dbReference type="Proteomes" id="UP001592582">
    <property type="component" value="Unassembled WGS sequence"/>
</dbReference>
<evidence type="ECO:0000313" key="2">
    <source>
        <dbReference type="Proteomes" id="UP001592582"/>
    </source>
</evidence>
<evidence type="ECO:0000313" key="1">
    <source>
        <dbReference type="EMBL" id="MFC1410532.1"/>
    </source>
</evidence>
<reference evidence="1 2" key="1">
    <citation type="submission" date="2024-09" db="EMBL/GenBank/DDBJ databases">
        <authorList>
            <person name="Lee S.D."/>
        </authorList>
    </citation>
    <scope>NUCLEOTIDE SEQUENCE [LARGE SCALE GENOMIC DNA]</scope>
    <source>
        <strain evidence="1 2">N1-1</strain>
    </source>
</reference>
<protein>
    <submittedName>
        <fullName evidence="1">Bro-N domain-containing protein</fullName>
    </submittedName>
</protein>
<comment type="caution">
    <text evidence="1">The sequence shown here is derived from an EMBL/GenBank/DDBJ whole genome shotgun (WGS) entry which is preliminary data.</text>
</comment>
<dbReference type="InterPro" id="IPR003497">
    <property type="entry name" value="BRO_N_domain"/>
</dbReference>
<sequence length="429" mass="46333">MHQDSSAPPESAPRRDIELESFAHKSSGGFVRRLTLPDGRWWFPAADICKGLGLADVQEALADHVPESMRTTLGSLCALHRMPVPNQPTWDGTLPLLSRRGVEALLGAPAGAGAAAFAPWLRATVMRQPDRAALPAAPEDAIEISDFVHAATGARIRRLTMPDGTHWFPAADVCRNLGYLNSRKTVADHVQAADRDVLEGVTGRYTLSVPAGRTWQRNSVVVNLRGLIALVNASTKPEAAPFKRWVSDVVATIQREGCYELPGVRTVIVDSPPPAVPVEPFPLAEFLSFVQRSEERQERMLDRMSETQSRFTEALAALLAKPGPLSGRQQGPGAVAAPPAAQPPPSAPEILADWQARFEASEEVWAVAAYIIPEMLIHGELVASGERIGARLGIAPNRVHRCLGHLRRHGCIHQVGLTPGAGCPVYVFA</sequence>
<dbReference type="PROSITE" id="PS51750">
    <property type="entry name" value="BRO_N"/>
    <property type="match status" value="2"/>
</dbReference>
<dbReference type="Pfam" id="PF02498">
    <property type="entry name" value="Bro-N"/>
    <property type="match status" value="2"/>
</dbReference>
<organism evidence="1 2">
    <name type="scientific">Streptacidiphilus alkalitolerans</name>
    <dbReference type="NCBI Taxonomy" id="3342712"/>
    <lineage>
        <taxon>Bacteria</taxon>
        <taxon>Bacillati</taxon>
        <taxon>Actinomycetota</taxon>
        <taxon>Actinomycetes</taxon>
        <taxon>Kitasatosporales</taxon>
        <taxon>Streptomycetaceae</taxon>
        <taxon>Streptacidiphilus</taxon>
    </lineage>
</organism>
<keyword evidence="2" id="KW-1185">Reference proteome</keyword>
<accession>A0ABV6V9Y3</accession>
<dbReference type="PANTHER" id="PTHR36180">
    <property type="entry name" value="DNA-BINDING PROTEIN-RELATED-RELATED"/>
    <property type="match status" value="1"/>
</dbReference>
<gene>
    <name evidence="1" type="ORF">ACEZDG_14790</name>
</gene>
<dbReference type="EMBL" id="JBHEZX010000005">
    <property type="protein sequence ID" value="MFC1410532.1"/>
    <property type="molecule type" value="Genomic_DNA"/>
</dbReference>
<dbReference type="SMART" id="SM01040">
    <property type="entry name" value="Bro-N"/>
    <property type="match status" value="2"/>
</dbReference>
<dbReference type="PANTHER" id="PTHR36180:SF2">
    <property type="entry name" value="BRO FAMILY PROTEIN"/>
    <property type="match status" value="1"/>
</dbReference>
<proteinExistence type="predicted"/>